<dbReference type="Proteomes" id="UP000007797">
    <property type="component" value="Unassembled WGS sequence"/>
</dbReference>
<keyword evidence="1" id="KW-0547">Nucleotide-binding</keyword>
<evidence type="ECO:0000313" key="3">
    <source>
        <dbReference type="EMBL" id="EGG23091.1"/>
    </source>
</evidence>
<gene>
    <name evidence="3" type="ORF">DFA_05221</name>
</gene>
<evidence type="ECO:0000256" key="1">
    <source>
        <dbReference type="ARBA" id="ARBA00022741"/>
    </source>
</evidence>
<dbReference type="InterPro" id="IPR013641">
    <property type="entry name" value="KTI12/PSTK"/>
</dbReference>
<dbReference type="STRING" id="1054147.F4PNN8"/>
<accession>F4PNN8</accession>
<dbReference type="PANTHER" id="PTHR20873:SF0">
    <property type="entry name" value="L-SERYL-TRNA(SEC) KINASE"/>
    <property type="match status" value="1"/>
</dbReference>
<dbReference type="GO" id="GO:0016301">
    <property type="term" value="F:kinase activity"/>
    <property type="evidence" value="ECO:0007669"/>
    <property type="project" value="TreeGrafter"/>
</dbReference>
<dbReference type="PANTHER" id="PTHR20873">
    <property type="entry name" value="L-SERYL-TRNA(SEC) KINASE"/>
    <property type="match status" value="1"/>
</dbReference>
<dbReference type="InterPro" id="IPR052648">
    <property type="entry name" value="Ser-tRNA(Sec)_kinase"/>
</dbReference>
<sequence length="375" mass="43515">MNIGLSHDSNVILLCGLPASGKSNLCKTLIEYLTKLSSTPQSTYCRLDIWYLEFDSIYNEVKTTQDIASVDQDTSGSTTTYWKMTRQEIINQVQSILKNEHLGEEPTMRTTILPLFKPTNTIQLGVPSPDGVRSKRLILLDDNFHLKSMRYPYYRICRDFNSGFGVIYINRDVDDCKVYNIEREKRDDLKLLPLIKVTGETIDKMNREFEPPNNPNIKWEFNNTLTNNNNNNNNNNLDRIESFWNEIVDLLNKQLFVAPSDTIVDTQQRQQDRQVCENNLIHQLDIATRSVVGTLLSDLFKKTTNIKNNNNSIITKEVSNYKKSFLQFVVNDLRKFQQQQEEEEEDNSSTTIKSNPLFIYYLSLFKLNLNNKFGC</sequence>
<dbReference type="OMA" id="VYNIERE"/>
<evidence type="ECO:0000313" key="4">
    <source>
        <dbReference type="Proteomes" id="UP000007797"/>
    </source>
</evidence>
<dbReference type="GO" id="GO:0005524">
    <property type="term" value="F:ATP binding"/>
    <property type="evidence" value="ECO:0007669"/>
    <property type="project" value="UniProtKB-KW"/>
</dbReference>
<dbReference type="GO" id="GO:0000049">
    <property type="term" value="F:tRNA binding"/>
    <property type="evidence" value="ECO:0007669"/>
    <property type="project" value="TreeGrafter"/>
</dbReference>
<dbReference type="GeneID" id="14875409"/>
<organism evidence="3 4">
    <name type="scientific">Cavenderia fasciculata</name>
    <name type="common">Slime mold</name>
    <name type="synonym">Dictyostelium fasciculatum</name>
    <dbReference type="NCBI Taxonomy" id="261658"/>
    <lineage>
        <taxon>Eukaryota</taxon>
        <taxon>Amoebozoa</taxon>
        <taxon>Evosea</taxon>
        <taxon>Eumycetozoa</taxon>
        <taxon>Dictyostelia</taxon>
        <taxon>Acytosteliales</taxon>
        <taxon>Cavenderiaceae</taxon>
        <taxon>Cavenderia</taxon>
    </lineage>
</organism>
<keyword evidence="4" id="KW-1185">Reference proteome</keyword>
<dbReference type="Gene3D" id="3.40.50.300">
    <property type="entry name" value="P-loop containing nucleotide triphosphate hydrolases"/>
    <property type="match status" value="1"/>
</dbReference>
<dbReference type="OrthoDB" id="9972657at2759"/>
<reference evidence="4" key="1">
    <citation type="journal article" date="2011" name="Genome Res.">
        <title>Phylogeny-wide analysis of social amoeba genomes highlights ancient origins for complex intercellular communication.</title>
        <authorList>
            <person name="Heidel A.J."/>
            <person name="Lawal H.M."/>
            <person name="Felder M."/>
            <person name="Schilde C."/>
            <person name="Helps N.R."/>
            <person name="Tunggal B."/>
            <person name="Rivero F."/>
            <person name="John U."/>
            <person name="Schleicher M."/>
            <person name="Eichinger L."/>
            <person name="Platzer M."/>
            <person name="Noegel A.A."/>
            <person name="Schaap P."/>
            <person name="Gloeckner G."/>
        </authorList>
    </citation>
    <scope>NUCLEOTIDE SEQUENCE [LARGE SCALE GENOMIC DNA]</scope>
    <source>
        <strain evidence="4">SH3</strain>
    </source>
</reference>
<proteinExistence type="predicted"/>
<protein>
    <submittedName>
        <fullName evidence="3">Uncharacterized protein</fullName>
    </submittedName>
</protein>
<dbReference type="EMBL" id="GL883008">
    <property type="protein sequence ID" value="EGG23091.1"/>
    <property type="molecule type" value="Genomic_DNA"/>
</dbReference>
<dbReference type="Pfam" id="PF08433">
    <property type="entry name" value="KTI12"/>
    <property type="match status" value="2"/>
</dbReference>
<dbReference type="AlphaFoldDB" id="F4PNN8"/>
<name>F4PNN8_CACFS</name>
<dbReference type="InterPro" id="IPR027417">
    <property type="entry name" value="P-loop_NTPase"/>
</dbReference>
<dbReference type="SUPFAM" id="SSF52540">
    <property type="entry name" value="P-loop containing nucleoside triphosphate hydrolases"/>
    <property type="match status" value="1"/>
</dbReference>
<keyword evidence="2" id="KW-0067">ATP-binding</keyword>
<evidence type="ECO:0000256" key="2">
    <source>
        <dbReference type="ARBA" id="ARBA00022840"/>
    </source>
</evidence>
<dbReference type="RefSeq" id="XP_004360942.1">
    <property type="nucleotide sequence ID" value="XM_004360885.1"/>
</dbReference>
<dbReference type="KEGG" id="dfa:DFA_05221"/>